<sequence>FRKLTEGATTFISWEKSPKREIDTERLQKNTDRLKKLQKLDIDYVLFFTIEVCSVRFLRLQKVIVSTFQTTKVCICRVYFLRLQKFIVSAFQTTKVCSVRFFRLQKFVVSAFLTFSL</sequence>
<gene>
    <name evidence="1" type="ORF">K443DRAFT_112835</name>
</gene>
<dbReference type="AlphaFoldDB" id="A0A0C9X9F0"/>
<dbReference type="EMBL" id="KN838875">
    <property type="protein sequence ID" value="KIJ92932.1"/>
    <property type="molecule type" value="Genomic_DNA"/>
</dbReference>
<protein>
    <submittedName>
        <fullName evidence="1">Uncharacterized protein</fullName>
    </submittedName>
</protein>
<keyword evidence="2" id="KW-1185">Reference proteome</keyword>
<organism evidence="1 2">
    <name type="scientific">Laccaria amethystina LaAM-08-1</name>
    <dbReference type="NCBI Taxonomy" id="1095629"/>
    <lineage>
        <taxon>Eukaryota</taxon>
        <taxon>Fungi</taxon>
        <taxon>Dikarya</taxon>
        <taxon>Basidiomycota</taxon>
        <taxon>Agaricomycotina</taxon>
        <taxon>Agaricomycetes</taxon>
        <taxon>Agaricomycetidae</taxon>
        <taxon>Agaricales</taxon>
        <taxon>Agaricineae</taxon>
        <taxon>Hydnangiaceae</taxon>
        <taxon>Laccaria</taxon>
    </lineage>
</organism>
<dbReference type="HOGENOM" id="CLU_145554_0_0_1"/>
<evidence type="ECO:0000313" key="1">
    <source>
        <dbReference type="EMBL" id="KIJ92932.1"/>
    </source>
</evidence>
<dbReference type="Proteomes" id="UP000054477">
    <property type="component" value="Unassembled WGS sequence"/>
</dbReference>
<feature type="non-terminal residue" evidence="1">
    <location>
        <position position="1"/>
    </location>
</feature>
<reference evidence="2" key="2">
    <citation type="submission" date="2015-01" db="EMBL/GenBank/DDBJ databases">
        <title>Evolutionary Origins and Diversification of the Mycorrhizal Mutualists.</title>
        <authorList>
            <consortium name="DOE Joint Genome Institute"/>
            <consortium name="Mycorrhizal Genomics Consortium"/>
            <person name="Kohler A."/>
            <person name="Kuo A."/>
            <person name="Nagy L.G."/>
            <person name="Floudas D."/>
            <person name="Copeland A."/>
            <person name="Barry K.W."/>
            <person name="Cichocki N."/>
            <person name="Veneault-Fourrey C."/>
            <person name="LaButti K."/>
            <person name="Lindquist E.A."/>
            <person name="Lipzen A."/>
            <person name="Lundell T."/>
            <person name="Morin E."/>
            <person name="Murat C."/>
            <person name="Riley R."/>
            <person name="Ohm R."/>
            <person name="Sun H."/>
            <person name="Tunlid A."/>
            <person name="Henrissat B."/>
            <person name="Grigoriev I.V."/>
            <person name="Hibbett D.S."/>
            <person name="Martin F."/>
        </authorList>
    </citation>
    <scope>NUCLEOTIDE SEQUENCE [LARGE SCALE GENOMIC DNA]</scope>
    <source>
        <strain evidence="2">LaAM-08-1</strain>
    </source>
</reference>
<accession>A0A0C9X9F0</accession>
<reference evidence="1 2" key="1">
    <citation type="submission" date="2014-04" db="EMBL/GenBank/DDBJ databases">
        <authorList>
            <consortium name="DOE Joint Genome Institute"/>
            <person name="Kuo A."/>
            <person name="Kohler A."/>
            <person name="Nagy L.G."/>
            <person name="Floudas D."/>
            <person name="Copeland A."/>
            <person name="Barry K.W."/>
            <person name="Cichocki N."/>
            <person name="Veneault-Fourrey C."/>
            <person name="LaButti K."/>
            <person name="Lindquist E.A."/>
            <person name="Lipzen A."/>
            <person name="Lundell T."/>
            <person name="Morin E."/>
            <person name="Murat C."/>
            <person name="Sun H."/>
            <person name="Tunlid A."/>
            <person name="Henrissat B."/>
            <person name="Grigoriev I.V."/>
            <person name="Hibbett D.S."/>
            <person name="Martin F."/>
            <person name="Nordberg H.P."/>
            <person name="Cantor M.N."/>
            <person name="Hua S.X."/>
        </authorList>
    </citation>
    <scope>NUCLEOTIDE SEQUENCE [LARGE SCALE GENOMIC DNA]</scope>
    <source>
        <strain evidence="1 2">LaAM-08-1</strain>
    </source>
</reference>
<proteinExistence type="predicted"/>
<name>A0A0C9X9F0_9AGAR</name>
<evidence type="ECO:0000313" key="2">
    <source>
        <dbReference type="Proteomes" id="UP000054477"/>
    </source>
</evidence>